<evidence type="ECO:0000256" key="2">
    <source>
        <dbReference type="ARBA" id="ARBA00023235"/>
    </source>
</evidence>
<feature type="binding site" evidence="4">
    <location>
        <position position="62"/>
    </location>
    <ligand>
        <name>substrate</name>
    </ligand>
</feature>
<dbReference type="SUPFAM" id="SSF53254">
    <property type="entry name" value="Phosphoglycerate mutase-like"/>
    <property type="match status" value="1"/>
</dbReference>
<dbReference type="GO" id="GO:0016791">
    <property type="term" value="F:phosphatase activity"/>
    <property type="evidence" value="ECO:0007669"/>
    <property type="project" value="TreeGrafter"/>
</dbReference>
<evidence type="ECO:0000313" key="5">
    <source>
        <dbReference type="EMBL" id="QAY61491.1"/>
    </source>
</evidence>
<dbReference type="InterPro" id="IPR050275">
    <property type="entry name" value="PGM_Phosphatase"/>
</dbReference>
<feature type="active site" description="Tele-phosphohistidine intermediate" evidence="3">
    <location>
        <position position="9"/>
    </location>
</feature>
<dbReference type="PANTHER" id="PTHR48100">
    <property type="entry name" value="BROAD-SPECIFICITY PHOSPHATASE YOR283W-RELATED"/>
    <property type="match status" value="1"/>
</dbReference>
<keyword evidence="1" id="KW-0324">Glycolysis</keyword>
<dbReference type="EMBL" id="CP035494">
    <property type="protein sequence ID" value="QAY61491.1"/>
    <property type="molecule type" value="Genomic_DNA"/>
</dbReference>
<evidence type="ECO:0000256" key="4">
    <source>
        <dbReference type="PIRSR" id="PIRSR613078-2"/>
    </source>
</evidence>
<dbReference type="GO" id="GO:0005737">
    <property type="term" value="C:cytoplasm"/>
    <property type="evidence" value="ECO:0007669"/>
    <property type="project" value="TreeGrafter"/>
</dbReference>
<name>A0A4V0YDQ1_9MICO</name>
<reference evidence="5 6" key="1">
    <citation type="submission" date="2019-01" db="EMBL/GenBank/DDBJ databases">
        <title>Genome sequencing of strain DFW100M-13.</title>
        <authorList>
            <person name="Heo J."/>
            <person name="Kim S.-J."/>
            <person name="Kim J.-S."/>
            <person name="Hong S.-B."/>
            <person name="Kwon S.-W."/>
        </authorList>
    </citation>
    <scope>NUCLEOTIDE SEQUENCE [LARGE SCALE GENOMIC DNA]</scope>
    <source>
        <strain evidence="5 6">DFW100M-13</strain>
    </source>
</reference>
<evidence type="ECO:0000256" key="1">
    <source>
        <dbReference type="ARBA" id="ARBA00023152"/>
    </source>
</evidence>
<dbReference type="Gene3D" id="3.40.50.1240">
    <property type="entry name" value="Phosphoglycerate mutase-like"/>
    <property type="match status" value="1"/>
</dbReference>
<dbReference type="RefSeq" id="WP_129393035.1">
    <property type="nucleotide sequence ID" value="NZ_CP035494.1"/>
</dbReference>
<sequence>MTTLTLIRHGETDWNRTGRIQGTSDIPLNDTGRQQARDTAAILLDRMDPALPVAVAASDLARARETAQIIADELDLPAPHLYPDLRERAYGEAEGMTAADIEERWGSPRPTDLPGAEPWPQVRRRAVRGVRQVARDVRRLTAPGAASAIVVSHGALIRELVRHISHGELPDPASRLPNGGGYTILIERDRLRLLDTVAH</sequence>
<gene>
    <name evidence="5" type="ORF">ET475_17000</name>
</gene>
<feature type="binding site" evidence="4">
    <location>
        <begin position="87"/>
        <end position="90"/>
    </location>
    <ligand>
        <name>substrate</name>
    </ligand>
</feature>
<feature type="active site" description="Proton donor/acceptor" evidence="3">
    <location>
        <position position="87"/>
    </location>
</feature>
<dbReference type="AlphaFoldDB" id="A0A4V0YDQ1"/>
<dbReference type="OrthoDB" id="4697614at2"/>
<dbReference type="Proteomes" id="UP000293995">
    <property type="component" value="Chromosome"/>
</dbReference>
<dbReference type="CDD" id="cd07067">
    <property type="entry name" value="HP_PGM_like"/>
    <property type="match status" value="1"/>
</dbReference>
<keyword evidence="2" id="KW-0413">Isomerase</keyword>
<proteinExistence type="predicted"/>
<dbReference type="SMART" id="SM00855">
    <property type="entry name" value="PGAM"/>
    <property type="match status" value="1"/>
</dbReference>
<protein>
    <submittedName>
        <fullName evidence="5">Histidine phosphatase family protein</fullName>
    </submittedName>
</protein>
<dbReference type="Pfam" id="PF00300">
    <property type="entry name" value="His_Phos_1"/>
    <property type="match status" value="1"/>
</dbReference>
<dbReference type="InterPro" id="IPR001345">
    <property type="entry name" value="PG/BPGM_mutase_AS"/>
</dbReference>
<evidence type="ECO:0000313" key="6">
    <source>
        <dbReference type="Proteomes" id="UP000293995"/>
    </source>
</evidence>
<evidence type="ECO:0000256" key="3">
    <source>
        <dbReference type="PIRSR" id="PIRSR613078-1"/>
    </source>
</evidence>
<accession>A0A4V0YDQ1</accession>
<dbReference type="InterPro" id="IPR029033">
    <property type="entry name" value="His_PPase_superfam"/>
</dbReference>
<dbReference type="InterPro" id="IPR013078">
    <property type="entry name" value="His_Pase_superF_clade-1"/>
</dbReference>
<keyword evidence="6" id="KW-1185">Reference proteome</keyword>
<dbReference type="PANTHER" id="PTHR48100:SF1">
    <property type="entry name" value="HISTIDINE PHOSPHATASE FAMILY PROTEIN-RELATED"/>
    <property type="match status" value="1"/>
</dbReference>
<dbReference type="KEGG" id="mprt:ET475_17000"/>
<dbReference type="PROSITE" id="PS00175">
    <property type="entry name" value="PG_MUTASE"/>
    <property type="match status" value="1"/>
</dbReference>
<organism evidence="5 6">
    <name type="scientific">Microbacterium protaetiae</name>
    <dbReference type="NCBI Taxonomy" id="2509458"/>
    <lineage>
        <taxon>Bacteria</taxon>
        <taxon>Bacillati</taxon>
        <taxon>Actinomycetota</taxon>
        <taxon>Actinomycetes</taxon>
        <taxon>Micrococcales</taxon>
        <taxon>Microbacteriaceae</taxon>
        <taxon>Microbacterium</taxon>
    </lineage>
</organism>
<feature type="binding site" evidence="4">
    <location>
        <begin position="8"/>
        <end position="15"/>
    </location>
    <ligand>
        <name>substrate</name>
    </ligand>
</feature>